<dbReference type="Gene3D" id="3.90.79.10">
    <property type="entry name" value="Nucleoside Triphosphate Pyrophosphohydrolase"/>
    <property type="match status" value="1"/>
</dbReference>
<organism evidence="2 3">
    <name type="scientific">Discostella pseudostelligera</name>
    <dbReference type="NCBI Taxonomy" id="259834"/>
    <lineage>
        <taxon>Eukaryota</taxon>
        <taxon>Sar</taxon>
        <taxon>Stramenopiles</taxon>
        <taxon>Ochrophyta</taxon>
        <taxon>Bacillariophyta</taxon>
        <taxon>Coscinodiscophyceae</taxon>
        <taxon>Thalassiosirophycidae</taxon>
        <taxon>Stephanodiscales</taxon>
        <taxon>Stephanodiscaceae</taxon>
        <taxon>Discostella</taxon>
    </lineage>
</organism>
<proteinExistence type="predicted"/>
<dbReference type="PANTHER" id="PTHR13622:SF8">
    <property type="entry name" value="THIAMIN PYROPHOSPHOKINASE 1"/>
    <property type="match status" value="1"/>
</dbReference>
<keyword evidence="3" id="KW-1185">Reference proteome</keyword>
<dbReference type="InterPro" id="IPR000086">
    <property type="entry name" value="NUDIX_hydrolase_dom"/>
</dbReference>
<sequence>MLATVLSISTSSAAVPSWRRATRTITTAACFLPMSLSFGTSNNILLHQPNTDRQIWMRSRHSKQSYHGIIGRSSNSVSSRIAGILSAEGNTCTSNNNISVDYTTYPPPDDSFMDHMLYRVNEMNIIPRHIKSSLIDFVVDGHVLGRLTPQIAQLLISNNKDGIFELSSSSNNGGDDLSKPTTTFLTLGTAAGTTFEQRTKSVSKVMTNLHNLGYISGWRNELYPVSDTFDNSKLQQPLFLIERAAAPTLGLLEYGVHINGLVVKNLQHDIMNNSNDVQMWMARRSQTKSKYPGYVDHIVAGGQPYGLSLMENVIKECMEEAGIPEDVARRGIRPAGAISYEIYSPISTASGTTAAAAFADQGSVGWGAINRVVLFCFDLYLPQDFVPKAVDGEVESFFLWGLDDIVKSMDPECTDPIKPNCYPVIIEYLIRSGVVSSDSPKYLEILRKLRSGPCC</sequence>
<comment type="caution">
    <text evidence="2">The sequence shown here is derived from an EMBL/GenBank/DDBJ whole genome shotgun (WGS) entry which is preliminary data.</text>
</comment>
<evidence type="ECO:0000259" key="1">
    <source>
        <dbReference type="PROSITE" id="PS51462"/>
    </source>
</evidence>
<dbReference type="PANTHER" id="PTHR13622">
    <property type="entry name" value="THIAMIN PYROPHOSPHOKINASE"/>
    <property type="match status" value="1"/>
</dbReference>
<dbReference type="AlphaFoldDB" id="A0ABD3M4Y5"/>
<feature type="domain" description="Nudix hydrolase" evidence="1">
    <location>
        <begin position="253"/>
        <end position="427"/>
    </location>
</feature>
<dbReference type="GO" id="GO:0044715">
    <property type="term" value="F:8-oxo-dGDP phosphatase activity"/>
    <property type="evidence" value="ECO:0007669"/>
    <property type="project" value="UniProtKB-ARBA"/>
</dbReference>
<dbReference type="InterPro" id="IPR015797">
    <property type="entry name" value="NUDIX_hydrolase-like_dom_sf"/>
</dbReference>
<dbReference type="SUPFAM" id="SSF55811">
    <property type="entry name" value="Nudix"/>
    <property type="match status" value="1"/>
</dbReference>
<accession>A0ABD3M4Y5</accession>
<dbReference type="PROSITE" id="PS51462">
    <property type="entry name" value="NUDIX"/>
    <property type="match status" value="1"/>
</dbReference>
<protein>
    <recommendedName>
        <fullName evidence="1">Nudix hydrolase domain-containing protein</fullName>
    </recommendedName>
</protein>
<dbReference type="InterPro" id="IPR031804">
    <property type="entry name" value="DUF4743"/>
</dbReference>
<evidence type="ECO:0000313" key="3">
    <source>
        <dbReference type="Proteomes" id="UP001530293"/>
    </source>
</evidence>
<dbReference type="CDD" id="cd03676">
    <property type="entry name" value="NUDIX_Tnr3_like"/>
    <property type="match status" value="1"/>
</dbReference>
<reference evidence="2 3" key="1">
    <citation type="submission" date="2024-10" db="EMBL/GenBank/DDBJ databases">
        <title>Updated reference genomes for cyclostephanoid diatoms.</title>
        <authorList>
            <person name="Roberts W.R."/>
            <person name="Alverson A.J."/>
        </authorList>
    </citation>
    <scope>NUCLEOTIDE SEQUENCE [LARGE SCALE GENOMIC DNA]</scope>
    <source>
        <strain evidence="2 3">AJA232-27</strain>
    </source>
</reference>
<name>A0ABD3M4Y5_9STRA</name>
<dbReference type="Proteomes" id="UP001530293">
    <property type="component" value="Unassembled WGS sequence"/>
</dbReference>
<dbReference type="EMBL" id="JALLBG020000227">
    <property type="protein sequence ID" value="KAL3758687.1"/>
    <property type="molecule type" value="Genomic_DNA"/>
</dbReference>
<evidence type="ECO:0000313" key="2">
    <source>
        <dbReference type="EMBL" id="KAL3758687.1"/>
    </source>
</evidence>
<gene>
    <name evidence="2" type="ORF">ACHAWU_005273</name>
</gene>
<dbReference type="Pfam" id="PF15916">
    <property type="entry name" value="DUF4743"/>
    <property type="match status" value="1"/>
</dbReference>
<dbReference type="FunFam" id="3.90.79.10:FF:000019">
    <property type="entry name" value="Thiamin pyrophosphokinase, putative"/>
    <property type="match status" value="1"/>
</dbReference>